<dbReference type="SUPFAM" id="SSF50022">
    <property type="entry name" value="ISP domain"/>
    <property type="match status" value="1"/>
</dbReference>
<keyword evidence="5" id="KW-0150">Chloroplast</keyword>
<keyword evidence="18" id="KW-1015">Disulfide bond</keyword>
<dbReference type="NCBIfam" id="NF010001">
    <property type="entry name" value="PRK13474.1"/>
    <property type="match status" value="1"/>
</dbReference>
<dbReference type="PANTHER" id="PTHR10134">
    <property type="entry name" value="CYTOCHROME B-C1 COMPLEX SUBUNIT RIESKE, MITOCHONDRIAL"/>
    <property type="match status" value="1"/>
</dbReference>
<evidence type="ECO:0000256" key="17">
    <source>
        <dbReference type="ARBA" id="ARBA00023136"/>
    </source>
</evidence>
<dbReference type="HAMAP" id="MF_01335">
    <property type="entry name" value="Cytb6_f_Rieske"/>
    <property type="match status" value="1"/>
</dbReference>
<keyword evidence="14" id="KW-0408">Iron</keyword>
<dbReference type="PROSITE" id="PS51296">
    <property type="entry name" value="RIESKE"/>
    <property type="match status" value="1"/>
</dbReference>
<evidence type="ECO:0000256" key="11">
    <source>
        <dbReference type="ARBA" id="ARBA00022967"/>
    </source>
</evidence>
<dbReference type="FunFam" id="2.102.10.10:FF:000007">
    <property type="entry name" value="Cytochrome b6-f complex iron-sulfur subunit"/>
    <property type="match status" value="1"/>
</dbReference>
<evidence type="ECO:0000256" key="22">
    <source>
        <dbReference type="SAM" id="Phobius"/>
    </source>
</evidence>
<keyword evidence="12" id="KW-0249">Electron transport</keyword>
<evidence type="ECO:0000256" key="1">
    <source>
        <dbReference type="ARBA" id="ARBA00004581"/>
    </source>
</evidence>
<feature type="compositionally biased region" description="Basic and acidic residues" evidence="21">
    <location>
        <begin position="253"/>
        <end position="283"/>
    </location>
</feature>
<dbReference type="EC" id="7.1.1.6" evidence="3"/>
<evidence type="ECO:0000256" key="9">
    <source>
        <dbReference type="ARBA" id="ARBA00022723"/>
    </source>
</evidence>
<evidence type="ECO:0000256" key="5">
    <source>
        <dbReference type="ARBA" id="ARBA00022528"/>
    </source>
</evidence>
<dbReference type="Gene3D" id="2.102.10.10">
    <property type="entry name" value="Rieske [2Fe-2S] iron-sulphur domain"/>
    <property type="match status" value="1"/>
</dbReference>
<organism evidence="24 25">
    <name type="scientific">Sesamum angolense</name>
    <dbReference type="NCBI Taxonomy" id="2727404"/>
    <lineage>
        <taxon>Eukaryota</taxon>
        <taxon>Viridiplantae</taxon>
        <taxon>Streptophyta</taxon>
        <taxon>Embryophyta</taxon>
        <taxon>Tracheophyta</taxon>
        <taxon>Spermatophyta</taxon>
        <taxon>Magnoliopsida</taxon>
        <taxon>eudicotyledons</taxon>
        <taxon>Gunneridae</taxon>
        <taxon>Pentapetalae</taxon>
        <taxon>asterids</taxon>
        <taxon>lamiids</taxon>
        <taxon>Lamiales</taxon>
        <taxon>Pedaliaceae</taxon>
        <taxon>Sesamum</taxon>
    </lineage>
</organism>
<evidence type="ECO:0000256" key="8">
    <source>
        <dbReference type="ARBA" id="ARBA00022714"/>
    </source>
</evidence>
<evidence type="ECO:0000256" key="21">
    <source>
        <dbReference type="SAM" id="MobiDB-lite"/>
    </source>
</evidence>
<keyword evidence="16" id="KW-0793">Thylakoid</keyword>
<keyword evidence="13 22" id="KW-1133">Transmembrane helix</keyword>
<evidence type="ECO:0000256" key="4">
    <source>
        <dbReference type="ARBA" id="ARBA00022448"/>
    </source>
</evidence>
<keyword evidence="15" id="KW-0411">Iron-sulfur</keyword>
<evidence type="ECO:0000256" key="14">
    <source>
        <dbReference type="ARBA" id="ARBA00023004"/>
    </source>
</evidence>
<evidence type="ECO:0000256" key="15">
    <source>
        <dbReference type="ARBA" id="ARBA00023014"/>
    </source>
</evidence>
<reference evidence="24" key="1">
    <citation type="submission" date="2020-06" db="EMBL/GenBank/DDBJ databases">
        <authorList>
            <person name="Li T."/>
            <person name="Hu X."/>
            <person name="Zhang T."/>
            <person name="Song X."/>
            <person name="Zhang H."/>
            <person name="Dai N."/>
            <person name="Sheng W."/>
            <person name="Hou X."/>
            <person name="Wei L."/>
        </authorList>
    </citation>
    <scope>NUCLEOTIDE SEQUENCE</scope>
    <source>
        <strain evidence="24">K16</strain>
        <tissue evidence="24">Leaf</tissue>
    </source>
</reference>
<comment type="similarity">
    <text evidence="2">Belongs to the Rieske iron-sulfur protein family.</text>
</comment>
<keyword evidence="11" id="KW-1278">Translocase</keyword>
<keyword evidence="17 22" id="KW-0472">Membrane</keyword>
<comment type="caution">
    <text evidence="24">The sequence shown here is derived from an EMBL/GenBank/DDBJ whole genome shotgun (WGS) entry which is preliminary data.</text>
</comment>
<dbReference type="GO" id="GO:0046872">
    <property type="term" value="F:metal ion binding"/>
    <property type="evidence" value="ECO:0007669"/>
    <property type="project" value="UniProtKB-KW"/>
</dbReference>
<dbReference type="InterPro" id="IPR005805">
    <property type="entry name" value="Rieske_Fe-S_prot_C"/>
</dbReference>
<dbReference type="Gene3D" id="1.20.5.700">
    <property type="entry name" value="Single helix bin"/>
    <property type="match status" value="1"/>
</dbReference>
<sequence>MNPSSHVALSKCLKNGKDKRMKVRCMATSIPADRVPDMGKRQLMNLLLLGAISLPAGGMLLPYTYFFVPPGGGGSGGGTIAKDALGNDVIAAEWLKNHGPGDRTLTQGLKGDPTYLVVESDRTLATYGINAVCTHLGCVVPWNAAENKFICPCHGSQYNNQGRVVRGPAPLSLALAHADVDDGKVVFVPWVETDFRTGVNVVVSPAPFLGLSRARAILLNRNLLKIWELGLSRIGQLGGSPRAISPRPMFATKEGDTKKRKGETSLKKDEDVREIERESEEVNDKPPLAVVVVGEIVNYHKASPSPSLLLKSVQKQLGNRIDRLYADLADREGDQKS</sequence>
<keyword evidence="9" id="KW-0479">Metal-binding</keyword>
<evidence type="ECO:0000256" key="6">
    <source>
        <dbReference type="ARBA" id="ARBA00022640"/>
    </source>
</evidence>
<dbReference type="NCBIfam" id="NF045928">
    <property type="entry name" value="Cytb6fFeSPetC"/>
    <property type="match status" value="1"/>
</dbReference>
<keyword evidence="6" id="KW-0934">Plastid</keyword>
<evidence type="ECO:0000256" key="7">
    <source>
        <dbReference type="ARBA" id="ARBA00022692"/>
    </source>
</evidence>
<dbReference type="InterPro" id="IPR017941">
    <property type="entry name" value="Rieske_2Fe-2S"/>
</dbReference>
<protein>
    <recommendedName>
        <fullName evidence="3">plastoquinol--plastocyanin reductase</fullName>
        <ecNumber evidence="3">7.1.1.6</ecNumber>
    </recommendedName>
</protein>
<dbReference type="Pfam" id="PF00355">
    <property type="entry name" value="Rieske"/>
    <property type="match status" value="1"/>
</dbReference>
<dbReference type="InterPro" id="IPR023960">
    <property type="entry name" value="Cyt_b6_f_Rieske"/>
</dbReference>
<dbReference type="CDD" id="cd03471">
    <property type="entry name" value="Rieske_cytochrome_b6f"/>
    <property type="match status" value="1"/>
</dbReference>
<keyword evidence="7 22" id="KW-0812">Transmembrane</keyword>
<evidence type="ECO:0000259" key="23">
    <source>
        <dbReference type="PROSITE" id="PS51296"/>
    </source>
</evidence>
<reference evidence="24" key="2">
    <citation type="journal article" date="2024" name="Plant">
        <title>Genomic evolution and insights into agronomic trait innovations of Sesamum species.</title>
        <authorList>
            <person name="Miao H."/>
            <person name="Wang L."/>
            <person name="Qu L."/>
            <person name="Liu H."/>
            <person name="Sun Y."/>
            <person name="Le M."/>
            <person name="Wang Q."/>
            <person name="Wei S."/>
            <person name="Zheng Y."/>
            <person name="Lin W."/>
            <person name="Duan Y."/>
            <person name="Cao H."/>
            <person name="Xiong S."/>
            <person name="Wang X."/>
            <person name="Wei L."/>
            <person name="Li C."/>
            <person name="Ma Q."/>
            <person name="Ju M."/>
            <person name="Zhao R."/>
            <person name="Li G."/>
            <person name="Mu C."/>
            <person name="Tian Q."/>
            <person name="Mei H."/>
            <person name="Zhang T."/>
            <person name="Gao T."/>
            <person name="Zhang H."/>
        </authorList>
    </citation>
    <scope>NUCLEOTIDE SEQUENCE</scope>
    <source>
        <strain evidence="24">K16</strain>
    </source>
</reference>
<comment type="subcellular location">
    <subcellularLocation>
        <location evidence="1">Plastid</location>
        <location evidence="1">Chloroplast thylakoid membrane</location>
        <topology evidence="1">Single-pass membrane protein</topology>
    </subcellularLocation>
</comment>
<evidence type="ECO:0000256" key="20">
    <source>
        <dbReference type="ARBA" id="ARBA00047828"/>
    </source>
</evidence>
<evidence type="ECO:0000256" key="12">
    <source>
        <dbReference type="ARBA" id="ARBA00022982"/>
    </source>
</evidence>
<dbReference type="GO" id="GO:0009767">
    <property type="term" value="P:photosynthetic electron transport chain"/>
    <property type="evidence" value="ECO:0007669"/>
    <property type="project" value="UniProtKB-ARBA"/>
</dbReference>
<name>A0AAE1WRL7_9LAMI</name>
<keyword evidence="25" id="KW-1185">Reference proteome</keyword>
<evidence type="ECO:0000256" key="13">
    <source>
        <dbReference type="ARBA" id="ARBA00022989"/>
    </source>
</evidence>
<dbReference type="GO" id="GO:0051537">
    <property type="term" value="F:2 iron, 2 sulfur cluster binding"/>
    <property type="evidence" value="ECO:0007669"/>
    <property type="project" value="UniProtKB-KW"/>
</dbReference>
<dbReference type="PRINTS" id="PR00162">
    <property type="entry name" value="RIESKE"/>
</dbReference>
<feature type="domain" description="Rieske" evidence="23">
    <location>
        <begin position="91"/>
        <end position="187"/>
    </location>
</feature>
<feature type="transmembrane region" description="Helical" evidence="22">
    <location>
        <begin position="46"/>
        <end position="66"/>
    </location>
</feature>
<comment type="cofactor">
    <cofactor evidence="19">
        <name>[2Fe-2S] cluster</name>
        <dbReference type="ChEBI" id="CHEBI:190135"/>
    </cofactor>
</comment>
<accession>A0AAE1WRL7</accession>
<dbReference type="GO" id="GO:0009535">
    <property type="term" value="C:chloroplast thylakoid membrane"/>
    <property type="evidence" value="ECO:0007669"/>
    <property type="project" value="UniProtKB-SubCell"/>
</dbReference>
<dbReference type="InterPro" id="IPR057415">
    <property type="entry name" value="TM_PetC"/>
</dbReference>
<evidence type="ECO:0000256" key="18">
    <source>
        <dbReference type="ARBA" id="ARBA00023157"/>
    </source>
</evidence>
<evidence type="ECO:0000313" key="25">
    <source>
        <dbReference type="Proteomes" id="UP001289374"/>
    </source>
</evidence>
<keyword evidence="10" id="KW-0809">Transit peptide</keyword>
<comment type="catalytic activity">
    <reaction evidence="20">
        <text>2 oxidized [plastocyanin] + a plastoquinol + 2 H(+)(in) = 2 reduced [plastocyanin] + a plastoquinone + 4 H(+)(out)</text>
        <dbReference type="Rhea" id="RHEA:22148"/>
        <dbReference type="Rhea" id="RHEA-COMP:9561"/>
        <dbReference type="Rhea" id="RHEA-COMP:9562"/>
        <dbReference type="Rhea" id="RHEA-COMP:10039"/>
        <dbReference type="Rhea" id="RHEA-COMP:10040"/>
        <dbReference type="ChEBI" id="CHEBI:15378"/>
        <dbReference type="ChEBI" id="CHEBI:17757"/>
        <dbReference type="ChEBI" id="CHEBI:29036"/>
        <dbReference type="ChEBI" id="CHEBI:49552"/>
        <dbReference type="ChEBI" id="CHEBI:62192"/>
        <dbReference type="EC" id="7.1.1.6"/>
    </reaction>
</comment>
<dbReference type="EMBL" id="JACGWL010000007">
    <property type="protein sequence ID" value="KAK4397963.1"/>
    <property type="molecule type" value="Genomic_DNA"/>
</dbReference>
<evidence type="ECO:0000256" key="2">
    <source>
        <dbReference type="ARBA" id="ARBA00010651"/>
    </source>
</evidence>
<evidence type="ECO:0000256" key="19">
    <source>
        <dbReference type="ARBA" id="ARBA00034078"/>
    </source>
</evidence>
<gene>
    <name evidence="24" type="ORF">Sango_1271800</name>
</gene>
<evidence type="ECO:0000313" key="24">
    <source>
        <dbReference type="EMBL" id="KAK4397963.1"/>
    </source>
</evidence>
<keyword evidence="4" id="KW-0813">Transport</keyword>
<proteinExistence type="inferred from homology"/>
<dbReference type="FunFam" id="1.20.5.700:FF:000002">
    <property type="entry name" value="Cytochrome b6-f complex iron-sulfur subunit"/>
    <property type="match status" value="1"/>
</dbReference>
<dbReference type="InterPro" id="IPR036922">
    <property type="entry name" value="Rieske_2Fe-2S_sf"/>
</dbReference>
<keyword evidence="8" id="KW-0001">2Fe-2S</keyword>
<evidence type="ECO:0000256" key="16">
    <source>
        <dbReference type="ARBA" id="ARBA00023078"/>
    </source>
</evidence>
<evidence type="ECO:0000256" key="3">
    <source>
        <dbReference type="ARBA" id="ARBA00012952"/>
    </source>
</evidence>
<dbReference type="InterPro" id="IPR014349">
    <property type="entry name" value="Rieske_Fe-S_prot"/>
</dbReference>
<dbReference type="Proteomes" id="UP001289374">
    <property type="component" value="Unassembled WGS sequence"/>
</dbReference>
<feature type="region of interest" description="Disordered" evidence="21">
    <location>
        <begin position="244"/>
        <end position="283"/>
    </location>
</feature>
<dbReference type="AlphaFoldDB" id="A0AAE1WRL7"/>
<dbReference type="GO" id="GO:0009496">
    <property type="term" value="F:plastoquinol--plastocyanin reductase activity"/>
    <property type="evidence" value="ECO:0007669"/>
    <property type="project" value="UniProtKB-EC"/>
</dbReference>
<dbReference type="Pfam" id="PF25471">
    <property type="entry name" value="TM_PetC"/>
    <property type="match status" value="1"/>
</dbReference>
<evidence type="ECO:0000256" key="10">
    <source>
        <dbReference type="ARBA" id="ARBA00022946"/>
    </source>
</evidence>